<reference evidence="2" key="1">
    <citation type="submission" date="2023-03" db="EMBL/GenBank/DDBJ databases">
        <title>Massive genome expansion in bonnet fungi (Mycena s.s.) driven by repeated elements and novel gene families across ecological guilds.</title>
        <authorList>
            <consortium name="Lawrence Berkeley National Laboratory"/>
            <person name="Harder C.B."/>
            <person name="Miyauchi S."/>
            <person name="Viragh M."/>
            <person name="Kuo A."/>
            <person name="Thoen E."/>
            <person name="Andreopoulos B."/>
            <person name="Lu D."/>
            <person name="Skrede I."/>
            <person name="Drula E."/>
            <person name="Henrissat B."/>
            <person name="Morin E."/>
            <person name="Kohler A."/>
            <person name="Barry K."/>
            <person name="LaButti K."/>
            <person name="Morin E."/>
            <person name="Salamov A."/>
            <person name="Lipzen A."/>
            <person name="Mereny Z."/>
            <person name="Hegedus B."/>
            <person name="Baldrian P."/>
            <person name="Stursova M."/>
            <person name="Weitz H."/>
            <person name="Taylor A."/>
            <person name="Grigoriev I.V."/>
            <person name="Nagy L.G."/>
            <person name="Martin F."/>
            <person name="Kauserud H."/>
        </authorList>
    </citation>
    <scope>NUCLEOTIDE SEQUENCE</scope>
    <source>
        <strain evidence="2">CBHHK200</strain>
    </source>
</reference>
<organism evidence="2 3">
    <name type="scientific">Mycena alexandri</name>
    <dbReference type="NCBI Taxonomy" id="1745969"/>
    <lineage>
        <taxon>Eukaryota</taxon>
        <taxon>Fungi</taxon>
        <taxon>Dikarya</taxon>
        <taxon>Basidiomycota</taxon>
        <taxon>Agaricomycotina</taxon>
        <taxon>Agaricomycetes</taxon>
        <taxon>Agaricomycetidae</taxon>
        <taxon>Agaricales</taxon>
        <taxon>Marasmiineae</taxon>
        <taxon>Mycenaceae</taxon>
        <taxon>Mycena</taxon>
    </lineage>
</organism>
<protein>
    <submittedName>
        <fullName evidence="2">Uncharacterized protein</fullName>
    </submittedName>
</protein>
<feature type="compositionally biased region" description="Polar residues" evidence="1">
    <location>
        <begin position="1"/>
        <end position="40"/>
    </location>
</feature>
<dbReference type="Proteomes" id="UP001218188">
    <property type="component" value="Unassembled WGS sequence"/>
</dbReference>
<feature type="region of interest" description="Disordered" evidence="1">
    <location>
        <begin position="1"/>
        <end position="58"/>
    </location>
</feature>
<accession>A0AAD6S521</accession>
<keyword evidence="3" id="KW-1185">Reference proteome</keyword>
<proteinExistence type="predicted"/>
<feature type="region of interest" description="Disordered" evidence="1">
    <location>
        <begin position="101"/>
        <end position="209"/>
    </location>
</feature>
<comment type="caution">
    <text evidence="2">The sequence shown here is derived from an EMBL/GenBank/DDBJ whole genome shotgun (WGS) entry which is preliminary data.</text>
</comment>
<dbReference type="AlphaFoldDB" id="A0AAD6S521"/>
<sequence>MSAQSLFKSRSTTRNSAQAGVPSPTNSIPAAQITHFQQDSPHVRACHRRPRAARPRRGTVARSLLRGVLRARVCTYSAGFEPIRDLPSLASLPPPLFFPPAHLSHGGNNTSSSSTGQLGGSNGTLMPVKHSHSGSQQSDSSYSNSSGSAGRGASHASHASQASHASSASGSSYASSSAGSYASAQSGDPPTSTWAKKKWFSLPLPNALR</sequence>
<feature type="compositionally biased region" description="Low complexity" evidence="1">
    <location>
        <begin position="133"/>
        <end position="187"/>
    </location>
</feature>
<dbReference type="EMBL" id="JARJCM010000237">
    <property type="protein sequence ID" value="KAJ7021253.1"/>
    <property type="molecule type" value="Genomic_DNA"/>
</dbReference>
<evidence type="ECO:0000313" key="2">
    <source>
        <dbReference type="EMBL" id="KAJ7021253.1"/>
    </source>
</evidence>
<evidence type="ECO:0000256" key="1">
    <source>
        <dbReference type="SAM" id="MobiDB-lite"/>
    </source>
</evidence>
<feature type="compositionally biased region" description="Basic residues" evidence="1">
    <location>
        <begin position="44"/>
        <end position="58"/>
    </location>
</feature>
<gene>
    <name evidence="2" type="ORF">C8F04DRAFT_1141464</name>
</gene>
<evidence type="ECO:0000313" key="3">
    <source>
        <dbReference type="Proteomes" id="UP001218188"/>
    </source>
</evidence>
<name>A0AAD6S521_9AGAR</name>
<feature type="compositionally biased region" description="Low complexity" evidence="1">
    <location>
        <begin position="101"/>
        <end position="116"/>
    </location>
</feature>